<dbReference type="RefSeq" id="WP_268003814.1">
    <property type="nucleotide sequence ID" value="NZ_CP104067.1"/>
</dbReference>
<protein>
    <submittedName>
        <fullName evidence="2">Uncharacterized protein</fullName>
    </submittedName>
</protein>
<keyword evidence="1" id="KW-0812">Transmembrane</keyword>
<keyword evidence="3" id="KW-1185">Reference proteome</keyword>
<organism evidence="2 3">
    <name type="scientific">Alicyclobacillus fastidiosus</name>
    <dbReference type="NCBI Taxonomy" id="392011"/>
    <lineage>
        <taxon>Bacteria</taxon>
        <taxon>Bacillati</taxon>
        <taxon>Bacillota</taxon>
        <taxon>Bacilli</taxon>
        <taxon>Bacillales</taxon>
        <taxon>Alicyclobacillaceae</taxon>
        <taxon>Alicyclobacillus</taxon>
    </lineage>
</organism>
<name>A0ABY6ZAN1_9BACL</name>
<keyword evidence="1" id="KW-0472">Membrane</keyword>
<dbReference type="Proteomes" id="UP001164761">
    <property type="component" value="Chromosome"/>
</dbReference>
<feature type="transmembrane region" description="Helical" evidence="1">
    <location>
        <begin position="73"/>
        <end position="90"/>
    </location>
</feature>
<reference evidence="2" key="1">
    <citation type="submission" date="2022-08" db="EMBL/GenBank/DDBJ databases">
        <title>Alicyclobacillus fastidiosus DSM 17978, complete genome.</title>
        <authorList>
            <person name="Wang Q."/>
            <person name="Cai R."/>
            <person name="Wang Z."/>
        </authorList>
    </citation>
    <scope>NUCLEOTIDE SEQUENCE</scope>
    <source>
        <strain evidence="2">DSM 17978</strain>
    </source>
</reference>
<evidence type="ECO:0000313" key="3">
    <source>
        <dbReference type="Proteomes" id="UP001164761"/>
    </source>
</evidence>
<evidence type="ECO:0000313" key="2">
    <source>
        <dbReference type="EMBL" id="WAH39916.1"/>
    </source>
</evidence>
<dbReference type="EMBL" id="CP104067">
    <property type="protein sequence ID" value="WAH39916.1"/>
    <property type="molecule type" value="Genomic_DNA"/>
</dbReference>
<proteinExistence type="predicted"/>
<feature type="transmembrane region" description="Helical" evidence="1">
    <location>
        <begin position="96"/>
        <end position="115"/>
    </location>
</feature>
<gene>
    <name evidence="2" type="ORF">NZD89_16080</name>
</gene>
<keyword evidence="1" id="KW-1133">Transmembrane helix</keyword>
<feature type="transmembrane region" description="Helical" evidence="1">
    <location>
        <begin position="44"/>
        <end position="61"/>
    </location>
</feature>
<feature type="transmembrane region" description="Helical" evidence="1">
    <location>
        <begin position="20"/>
        <end position="38"/>
    </location>
</feature>
<sequence length="125" mass="13909">MSFQKVVVKGLKRWNTSKIWAEMQLLVLFFAAVVGYAIVHHYAAHPGAHVAGAVLLLDLLVWRKTRRLHVGRIIGIGLLNALGVWVIHKAPDQVELSYAGFIGLYCLLLVGAELLPRGMFEKSHN</sequence>
<accession>A0ABY6ZAN1</accession>
<evidence type="ECO:0000256" key="1">
    <source>
        <dbReference type="SAM" id="Phobius"/>
    </source>
</evidence>